<accession>A0AAN7X749</accession>
<name>A0AAN7X749_ELEMC</name>
<organism evidence="1 2">
    <name type="scientific">Eleginops maclovinus</name>
    <name type="common">Patagonian blennie</name>
    <name type="synonym">Eleginus maclovinus</name>
    <dbReference type="NCBI Taxonomy" id="56733"/>
    <lineage>
        <taxon>Eukaryota</taxon>
        <taxon>Metazoa</taxon>
        <taxon>Chordata</taxon>
        <taxon>Craniata</taxon>
        <taxon>Vertebrata</taxon>
        <taxon>Euteleostomi</taxon>
        <taxon>Actinopterygii</taxon>
        <taxon>Neopterygii</taxon>
        <taxon>Teleostei</taxon>
        <taxon>Neoteleostei</taxon>
        <taxon>Acanthomorphata</taxon>
        <taxon>Eupercaria</taxon>
        <taxon>Perciformes</taxon>
        <taxon>Notothenioidei</taxon>
        <taxon>Eleginopidae</taxon>
        <taxon>Eleginops</taxon>
    </lineage>
</organism>
<reference evidence="1 2" key="1">
    <citation type="journal article" date="2023" name="Genes (Basel)">
        <title>Chromosome-Level Genome Assembly and Circadian Gene Repertoire of the Patagonia Blennie Eleginops maclovinus-The Closest Ancestral Proxy of Antarctic Cryonotothenioids.</title>
        <authorList>
            <person name="Cheng C.C."/>
            <person name="Rivera-Colon A.G."/>
            <person name="Minhas B.F."/>
            <person name="Wilson L."/>
            <person name="Rayamajhi N."/>
            <person name="Vargas-Chacoff L."/>
            <person name="Catchen J.M."/>
        </authorList>
    </citation>
    <scope>NUCLEOTIDE SEQUENCE [LARGE SCALE GENOMIC DNA]</scope>
    <source>
        <strain evidence="1">JMC-PN-2008</strain>
    </source>
</reference>
<dbReference type="Proteomes" id="UP001346869">
    <property type="component" value="Unassembled WGS sequence"/>
</dbReference>
<dbReference type="AlphaFoldDB" id="A0AAN7X749"/>
<evidence type="ECO:0000313" key="2">
    <source>
        <dbReference type="Proteomes" id="UP001346869"/>
    </source>
</evidence>
<evidence type="ECO:0000313" key="1">
    <source>
        <dbReference type="EMBL" id="KAK5857538.1"/>
    </source>
</evidence>
<sequence>MFASPHLLPFPSLWFLHGRRVSIRASGLQEPEHSSVSVLPREVQPCLGRCICSLGASWGKRASPGAPACRFHSRFFSVPAV</sequence>
<keyword evidence="2" id="KW-1185">Reference proteome</keyword>
<proteinExistence type="predicted"/>
<gene>
    <name evidence="1" type="ORF">PBY51_010778</name>
</gene>
<protein>
    <submittedName>
        <fullName evidence="1">Uncharacterized protein</fullName>
    </submittedName>
</protein>
<reference evidence="1 2" key="2">
    <citation type="journal article" date="2023" name="Mol. Biol. Evol.">
        <title>Genomics of Secondarily Temperate Adaptation in the Only Non-Antarctic Icefish.</title>
        <authorList>
            <person name="Rivera-Colon A.G."/>
            <person name="Rayamajhi N."/>
            <person name="Minhas B.F."/>
            <person name="Madrigal G."/>
            <person name="Bilyk K.T."/>
            <person name="Yoon V."/>
            <person name="Hune M."/>
            <person name="Gregory S."/>
            <person name="Cheng C.H.C."/>
            <person name="Catchen J.M."/>
        </authorList>
    </citation>
    <scope>NUCLEOTIDE SEQUENCE [LARGE SCALE GENOMIC DNA]</scope>
    <source>
        <strain evidence="1">JMC-PN-2008</strain>
    </source>
</reference>
<comment type="caution">
    <text evidence="1">The sequence shown here is derived from an EMBL/GenBank/DDBJ whole genome shotgun (WGS) entry which is preliminary data.</text>
</comment>
<dbReference type="EMBL" id="JAUZQC010000016">
    <property type="protein sequence ID" value="KAK5857538.1"/>
    <property type="molecule type" value="Genomic_DNA"/>
</dbReference>